<evidence type="ECO:0000256" key="10">
    <source>
        <dbReference type="ARBA" id="ARBA00022848"/>
    </source>
</evidence>
<comment type="cofactor">
    <cofactor evidence="1 16">
        <name>heme</name>
        <dbReference type="ChEBI" id="CHEBI:30413"/>
    </cofactor>
</comment>
<evidence type="ECO:0000256" key="6">
    <source>
        <dbReference type="ARBA" id="ARBA00012109"/>
    </source>
</evidence>
<comment type="caution">
    <text evidence="18">The sequence shown here is derived from an EMBL/GenBank/DDBJ whole genome shotgun (WGS) entry which is preliminary data.</text>
</comment>
<keyword evidence="7 16" id="KW-0349">Heme</keyword>
<dbReference type="PRINTS" id="PR00465">
    <property type="entry name" value="EP450IV"/>
</dbReference>
<keyword evidence="10" id="KW-0492">Microsome</keyword>
<feature type="binding site" description="axial binding residue" evidence="16">
    <location>
        <position position="480"/>
    </location>
    <ligand>
        <name>heme</name>
        <dbReference type="ChEBI" id="CHEBI:30413"/>
    </ligand>
    <ligandPart>
        <name>Fe</name>
        <dbReference type="ChEBI" id="CHEBI:18248"/>
    </ligandPart>
</feature>
<evidence type="ECO:0000256" key="9">
    <source>
        <dbReference type="ARBA" id="ARBA00022824"/>
    </source>
</evidence>
<dbReference type="Gene3D" id="1.10.630.10">
    <property type="entry name" value="Cytochrome P450"/>
    <property type="match status" value="1"/>
</dbReference>
<dbReference type="GO" id="GO:0020037">
    <property type="term" value="F:heme binding"/>
    <property type="evidence" value="ECO:0007669"/>
    <property type="project" value="InterPro"/>
</dbReference>
<gene>
    <name evidence="18" type="primary">CYP6B7</name>
    <name evidence="18" type="ORF">EVAR_8665_1</name>
</gene>
<sequence>MNFSVLHIASDEVLCPKSRSGLAPFSFLIPVLPSMSISFTSDSICIKFSYWKNKGVPHLKPVPLFGNYADLFLGKTKWASIENKICNHFPDAPVVGSYFGTEPTLIVKDPELIKVVTTKDFYHFSGREISDYVDREWVMLNLFSTHGDKWKVLRQNLSPLFSSAKMKNMFLFIEECSKTFELLLEKDISVSRQQEVRSFFARFTMDCIGTCAFGVNTKAMTDDKQNPFVRVGQEIFDPKYLPIAKTLFRTSSPALFYGLGLKSFPDKMLNFFSNLLTGVFKERQYKQTAKNDFVDLILKFVEKKYIMGDSMSNLKSDGKDKVKIDVDDNLLIAQCFIFFAAGFETSATTASFLLYELAKDQKSQERARQEIRDWLRKRDGRLVYECVTELPFLEQCMDETLRLYPVLGVITREVSDSYRFADGLSVERGLRVHLPVFHVHRNPKYFPEPDTFRPERFAPENKHNIHPYTYLPFGEGPRLCIGMRFAKMQVMAGLVTILKKYRVELAPGMPRTIEFEPKSFVTSSKHGIQLNFTPLEERRV</sequence>
<evidence type="ECO:0000256" key="16">
    <source>
        <dbReference type="PIRSR" id="PIRSR602403-1"/>
    </source>
</evidence>
<evidence type="ECO:0000313" key="19">
    <source>
        <dbReference type="Proteomes" id="UP000299102"/>
    </source>
</evidence>
<evidence type="ECO:0000256" key="11">
    <source>
        <dbReference type="ARBA" id="ARBA00023002"/>
    </source>
</evidence>
<keyword evidence="13 17" id="KW-0503">Monooxygenase</keyword>
<evidence type="ECO:0000256" key="17">
    <source>
        <dbReference type="RuleBase" id="RU000461"/>
    </source>
</evidence>
<dbReference type="InterPro" id="IPR036396">
    <property type="entry name" value="Cyt_P450_sf"/>
</dbReference>
<keyword evidence="11 17" id="KW-0560">Oxidoreductase</keyword>
<comment type="catalytic activity">
    <reaction evidence="15">
        <text>an organic molecule + reduced [NADPH--hemoprotein reductase] + O2 = an alcohol + oxidized [NADPH--hemoprotein reductase] + H2O + H(+)</text>
        <dbReference type="Rhea" id="RHEA:17149"/>
        <dbReference type="Rhea" id="RHEA-COMP:11964"/>
        <dbReference type="Rhea" id="RHEA-COMP:11965"/>
        <dbReference type="ChEBI" id="CHEBI:15377"/>
        <dbReference type="ChEBI" id="CHEBI:15378"/>
        <dbReference type="ChEBI" id="CHEBI:15379"/>
        <dbReference type="ChEBI" id="CHEBI:30879"/>
        <dbReference type="ChEBI" id="CHEBI:57618"/>
        <dbReference type="ChEBI" id="CHEBI:58210"/>
        <dbReference type="ChEBI" id="CHEBI:142491"/>
        <dbReference type="EC" id="1.14.14.1"/>
    </reaction>
</comment>
<organism evidence="18 19">
    <name type="scientific">Eumeta variegata</name>
    <name type="common">Bagworm moth</name>
    <name type="synonym">Eumeta japonica</name>
    <dbReference type="NCBI Taxonomy" id="151549"/>
    <lineage>
        <taxon>Eukaryota</taxon>
        <taxon>Metazoa</taxon>
        <taxon>Ecdysozoa</taxon>
        <taxon>Arthropoda</taxon>
        <taxon>Hexapoda</taxon>
        <taxon>Insecta</taxon>
        <taxon>Pterygota</taxon>
        <taxon>Neoptera</taxon>
        <taxon>Endopterygota</taxon>
        <taxon>Lepidoptera</taxon>
        <taxon>Glossata</taxon>
        <taxon>Ditrysia</taxon>
        <taxon>Tineoidea</taxon>
        <taxon>Psychidae</taxon>
        <taxon>Oiketicinae</taxon>
        <taxon>Eumeta</taxon>
    </lineage>
</organism>
<evidence type="ECO:0000256" key="5">
    <source>
        <dbReference type="ARBA" id="ARBA00010617"/>
    </source>
</evidence>
<comment type="similarity">
    <text evidence="5 17">Belongs to the cytochrome P450 family.</text>
</comment>
<proteinExistence type="inferred from homology"/>
<keyword evidence="9" id="KW-0256">Endoplasmic reticulum</keyword>
<dbReference type="Proteomes" id="UP000299102">
    <property type="component" value="Unassembled WGS sequence"/>
</dbReference>
<dbReference type="InterPro" id="IPR017972">
    <property type="entry name" value="Cyt_P450_CS"/>
</dbReference>
<keyword evidence="12 16" id="KW-0408">Iron</keyword>
<dbReference type="FunFam" id="1.10.630.10:FF:000042">
    <property type="entry name" value="Cytochrome P450"/>
    <property type="match status" value="1"/>
</dbReference>
<dbReference type="InterPro" id="IPR001128">
    <property type="entry name" value="Cyt_P450"/>
</dbReference>
<dbReference type="GO" id="GO:0016712">
    <property type="term" value="F:oxidoreductase activity, acting on paired donors, with incorporation or reduction of molecular oxygen, reduced flavin or flavoprotein as one donor, and incorporation of one atom of oxygen"/>
    <property type="evidence" value="ECO:0007669"/>
    <property type="project" value="UniProtKB-EC"/>
</dbReference>
<dbReference type="InterPro" id="IPR050476">
    <property type="entry name" value="Insect_CytP450_Detox"/>
</dbReference>
<dbReference type="SUPFAM" id="SSF48264">
    <property type="entry name" value="Cytochrome P450"/>
    <property type="match status" value="1"/>
</dbReference>
<evidence type="ECO:0000256" key="4">
    <source>
        <dbReference type="ARBA" id="ARBA00004406"/>
    </source>
</evidence>
<evidence type="ECO:0000256" key="2">
    <source>
        <dbReference type="ARBA" id="ARBA00003690"/>
    </source>
</evidence>
<keyword evidence="8 16" id="KW-0479">Metal-binding</keyword>
<evidence type="ECO:0000256" key="15">
    <source>
        <dbReference type="ARBA" id="ARBA00047827"/>
    </source>
</evidence>
<dbReference type="PANTHER" id="PTHR24292:SF45">
    <property type="entry name" value="CYTOCHROME P450 6G1-RELATED"/>
    <property type="match status" value="1"/>
</dbReference>
<dbReference type="STRING" id="151549.A0A4C1TUI2"/>
<keyword evidence="19" id="KW-1185">Reference proteome</keyword>
<dbReference type="EMBL" id="BGZK01000089">
    <property type="protein sequence ID" value="GBP17675.1"/>
    <property type="molecule type" value="Genomic_DNA"/>
</dbReference>
<evidence type="ECO:0000256" key="12">
    <source>
        <dbReference type="ARBA" id="ARBA00023004"/>
    </source>
</evidence>
<evidence type="ECO:0000313" key="18">
    <source>
        <dbReference type="EMBL" id="GBP17675.1"/>
    </source>
</evidence>
<dbReference type="GO" id="GO:0005789">
    <property type="term" value="C:endoplasmic reticulum membrane"/>
    <property type="evidence" value="ECO:0007669"/>
    <property type="project" value="UniProtKB-SubCell"/>
</dbReference>
<dbReference type="InterPro" id="IPR002403">
    <property type="entry name" value="Cyt_P450_E_grp-IV"/>
</dbReference>
<dbReference type="AlphaFoldDB" id="A0A4C1TUI2"/>
<dbReference type="EC" id="1.14.14.1" evidence="6"/>
<dbReference type="CDD" id="cd11056">
    <property type="entry name" value="CYP6-like"/>
    <property type="match status" value="1"/>
</dbReference>
<evidence type="ECO:0000256" key="8">
    <source>
        <dbReference type="ARBA" id="ARBA00022723"/>
    </source>
</evidence>
<evidence type="ECO:0000256" key="3">
    <source>
        <dbReference type="ARBA" id="ARBA00004174"/>
    </source>
</evidence>
<dbReference type="PROSITE" id="PS00086">
    <property type="entry name" value="CYTOCHROME_P450"/>
    <property type="match status" value="1"/>
</dbReference>
<name>A0A4C1TUI2_EUMVA</name>
<protein>
    <recommendedName>
        <fullName evidence="6">unspecific monooxygenase</fullName>
        <ecNumber evidence="6">1.14.14.1</ecNumber>
    </recommendedName>
</protein>
<comment type="subcellular location">
    <subcellularLocation>
        <location evidence="4">Endoplasmic reticulum membrane</location>
        <topology evidence="4">Peripheral membrane protein</topology>
    </subcellularLocation>
    <subcellularLocation>
        <location evidence="3">Microsome membrane</location>
        <topology evidence="3">Peripheral membrane protein</topology>
    </subcellularLocation>
</comment>
<evidence type="ECO:0000256" key="14">
    <source>
        <dbReference type="ARBA" id="ARBA00023136"/>
    </source>
</evidence>
<keyword evidence="14" id="KW-0472">Membrane</keyword>
<dbReference type="Pfam" id="PF00067">
    <property type="entry name" value="p450"/>
    <property type="match status" value="1"/>
</dbReference>
<evidence type="ECO:0000256" key="1">
    <source>
        <dbReference type="ARBA" id="ARBA00001971"/>
    </source>
</evidence>
<accession>A0A4C1TUI2</accession>
<comment type="function">
    <text evidence="2">May be involved in the metabolism of insect hormones and in the breakdown of synthetic insecticides.</text>
</comment>
<evidence type="ECO:0000256" key="13">
    <source>
        <dbReference type="ARBA" id="ARBA00023033"/>
    </source>
</evidence>
<evidence type="ECO:0000256" key="7">
    <source>
        <dbReference type="ARBA" id="ARBA00022617"/>
    </source>
</evidence>
<reference evidence="18 19" key="1">
    <citation type="journal article" date="2019" name="Commun. Biol.">
        <title>The bagworm genome reveals a unique fibroin gene that provides high tensile strength.</title>
        <authorList>
            <person name="Kono N."/>
            <person name="Nakamura H."/>
            <person name="Ohtoshi R."/>
            <person name="Tomita M."/>
            <person name="Numata K."/>
            <person name="Arakawa K."/>
        </authorList>
    </citation>
    <scope>NUCLEOTIDE SEQUENCE [LARGE SCALE GENOMIC DNA]</scope>
</reference>
<dbReference type="OrthoDB" id="2789670at2759"/>
<dbReference type="PANTHER" id="PTHR24292">
    <property type="entry name" value="CYTOCHROME P450"/>
    <property type="match status" value="1"/>
</dbReference>
<dbReference type="GO" id="GO:0005506">
    <property type="term" value="F:iron ion binding"/>
    <property type="evidence" value="ECO:0007669"/>
    <property type="project" value="InterPro"/>
</dbReference>
<dbReference type="PRINTS" id="PR00385">
    <property type="entry name" value="P450"/>
</dbReference>